<feature type="transmembrane region" description="Helical" evidence="6">
    <location>
        <begin position="303"/>
        <end position="318"/>
    </location>
</feature>
<feature type="transmembrane region" description="Helical" evidence="6">
    <location>
        <begin position="416"/>
        <end position="435"/>
    </location>
</feature>
<dbReference type="Pfam" id="PF07690">
    <property type="entry name" value="MFS_1"/>
    <property type="match status" value="1"/>
</dbReference>
<dbReference type="EMBL" id="QPFP01000023">
    <property type="protein sequence ID" value="TEB30319.1"/>
    <property type="molecule type" value="Genomic_DNA"/>
</dbReference>
<dbReference type="PROSITE" id="PS50850">
    <property type="entry name" value="MFS"/>
    <property type="match status" value="1"/>
</dbReference>
<dbReference type="InterPro" id="IPR020846">
    <property type="entry name" value="MFS_dom"/>
</dbReference>
<feature type="transmembrane region" description="Helical" evidence="6">
    <location>
        <begin position="177"/>
        <end position="198"/>
    </location>
</feature>
<protein>
    <submittedName>
        <fullName evidence="8">MFS general substrate transporter</fullName>
    </submittedName>
</protein>
<accession>A0A4Y7T9T5</accession>
<evidence type="ECO:0000256" key="4">
    <source>
        <dbReference type="ARBA" id="ARBA00022989"/>
    </source>
</evidence>
<dbReference type="SUPFAM" id="SSF103473">
    <property type="entry name" value="MFS general substrate transporter"/>
    <property type="match status" value="1"/>
</dbReference>
<reference evidence="8 9" key="1">
    <citation type="journal article" date="2019" name="Nat. Ecol. Evol.">
        <title>Megaphylogeny resolves global patterns of mushroom evolution.</title>
        <authorList>
            <person name="Varga T."/>
            <person name="Krizsan K."/>
            <person name="Foldi C."/>
            <person name="Dima B."/>
            <person name="Sanchez-Garcia M."/>
            <person name="Sanchez-Ramirez S."/>
            <person name="Szollosi G.J."/>
            <person name="Szarkandi J.G."/>
            <person name="Papp V."/>
            <person name="Albert L."/>
            <person name="Andreopoulos W."/>
            <person name="Angelini C."/>
            <person name="Antonin V."/>
            <person name="Barry K.W."/>
            <person name="Bougher N.L."/>
            <person name="Buchanan P."/>
            <person name="Buyck B."/>
            <person name="Bense V."/>
            <person name="Catcheside P."/>
            <person name="Chovatia M."/>
            <person name="Cooper J."/>
            <person name="Damon W."/>
            <person name="Desjardin D."/>
            <person name="Finy P."/>
            <person name="Geml J."/>
            <person name="Haridas S."/>
            <person name="Hughes K."/>
            <person name="Justo A."/>
            <person name="Karasinski D."/>
            <person name="Kautmanova I."/>
            <person name="Kiss B."/>
            <person name="Kocsube S."/>
            <person name="Kotiranta H."/>
            <person name="LaButti K.M."/>
            <person name="Lechner B.E."/>
            <person name="Liimatainen K."/>
            <person name="Lipzen A."/>
            <person name="Lukacs Z."/>
            <person name="Mihaltcheva S."/>
            <person name="Morgado L.N."/>
            <person name="Niskanen T."/>
            <person name="Noordeloos M.E."/>
            <person name="Ohm R.A."/>
            <person name="Ortiz-Santana B."/>
            <person name="Ovrebo C."/>
            <person name="Racz N."/>
            <person name="Riley R."/>
            <person name="Savchenko A."/>
            <person name="Shiryaev A."/>
            <person name="Soop K."/>
            <person name="Spirin V."/>
            <person name="Szebenyi C."/>
            <person name="Tomsovsky M."/>
            <person name="Tulloss R.E."/>
            <person name="Uehling J."/>
            <person name="Grigoriev I.V."/>
            <person name="Vagvolgyi C."/>
            <person name="Papp T."/>
            <person name="Martin F.M."/>
            <person name="Miettinen O."/>
            <person name="Hibbett D.S."/>
            <person name="Nagy L.G."/>
        </authorList>
    </citation>
    <scope>NUCLEOTIDE SEQUENCE [LARGE SCALE GENOMIC DNA]</scope>
    <source>
        <strain evidence="8 9">FP101781</strain>
    </source>
</reference>
<evidence type="ECO:0000259" key="7">
    <source>
        <dbReference type="PROSITE" id="PS50850"/>
    </source>
</evidence>
<proteinExistence type="predicted"/>
<keyword evidence="3 6" id="KW-0812">Transmembrane</keyword>
<dbReference type="FunFam" id="1.20.1250.20:FF:000018">
    <property type="entry name" value="MFS transporter permease"/>
    <property type="match status" value="1"/>
</dbReference>
<feature type="domain" description="Major facilitator superfamily (MFS) profile" evidence="7">
    <location>
        <begin position="50"/>
        <end position="439"/>
    </location>
</feature>
<feature type="transmembrane region" description="Helical" evidence="6">
    <location>
        <begin position="325"/>
        <end position="343"/>
    </location>
</feature>
<evidence type="ECO:0000256" key="6">
    <source>
        <dbReference type="SAM" id="Phobius"/>
    </source>
</evidence>
<name>A0A4Y7T9T5_COPMI</name>
<keyword evidence="5 6" id="KW-0472">Membrane</keyword>
<evidence type="ECO:0000256" key="1">
    <source>
        <dbReference type="ARBA" id="ARBA00004141"/>
    </source>
</evidence>
<dbReference type="InterPro" id="IPR036259">
    <property type="entry name" value="MFS_trans_sf"/>
</dbReference>
<keyword evidence="4 6" id="KW-1133">Transmembrane helix</keyword>
<dbReference type="Gene3D" id="1.20.1250.20">
    <property type="entry name" value="MFS general substrate transporter like domains"/>
    <property type="match status" value="2"/>
</dbReference>
<feature type="transmembrane region" description="Helical" evidence="6">
    <location>
        <begin position="88"/>
        <end position="110"/>
    </location>
</feature>
<feature type="transmembrane region" description="Helical" evidence="6">
    <location>
        <begin position="143"/>
        <end position="165"/>
    </location>
</feature>
<organism evidence="8 9">
    <name type="scientific">Coprinellus micaceus</name>
    <name type="common">Glistening ink-cap mushroom</name>
    <name type="synonym">Coprinus micaceus</name>
    <dbReference type="NCBI Taxonomy" id="71717"/>
    <lineage>
        <taxon>Eukaryota</taxon>
        <taxon>Fungi</taxon>
        <taxon>Dikarya</taxon>
        <taxon>Basidiomycota</taxon>
        <taxon>Agaricomycotina</taxon>
        <taxon>Agaricomycetes</taxon>
        <taxon>Agaricomycetidae</taxon>
        <taxon>Agaricales</taxon>
        <taxon>Agaricineae</taxon>
        <taxon>Psathyrellaceae</taxon>
        <taxon>Coprinellus</taxon>
    </lineage>
</organism>
<dbReference type="GO" id="GO:0022857">
    <property type="term" value="F:transmembrane transporter activity"/>
    <property type="evidence" value="ECO:0007669"/>
    <property type="project" value="InterPro"/>
</dbReference>
<feature type="transmembrane region" description="Helical" evidence="6">
    <location>
        <begin position="383"/>
        <end position="404"/>
    </location>
</feature>
<evidence type="ECO:0000256" key="5">
    <source>
        <dbReference type="ARBA" id="ARBA00023136"/>
    </source>
</evidence>
<evidence type="ECO:0000256" key="3">
    <source>
        <dbReference type="ARBA" id="ARBA00022692"/>
    </source>
</evidence>
<feature type="transmembrane region" description="Helical" evidence="6">
    <location>
        <begin position="50"/>
        <end position="68"/>
    </location>
</feature>
<dbReference type="STRING" id="71717.A0A4Y7T9T5"/>
<dbReference type="PANTHER" id="PTHR43791:SF3">
    <property type="entry name" value="MAJOR FACILITATOR SUPERFAMILY (MFS) PROFILE DOMAIN-CONTAINING PROTEIN"/>
    <property type="match status" value="1"/>
</dbReference>
<evidence type="ECO:0000313" key="8">
    <source>
        <dbReference type="EMBL" id="TEB30319.1"/>
    </source>
</evidence>
<dbReference type="InterPro" id="IPR011701">
    <property type="entry name" value="MFS"/>
</dbReference>
<keyword evidence="9" id="KW-1185">Reference proteome</keyword>
<dbReference type="AlphaFoldDB" id="A0A4Y7T9T5"/>
<comment type="caution">
    <text evidence="8">The sequence shown here is derived from an EMBL/GenBank/DDBJ whole genome shotgun (WGS) entry which is preliminary data.</text>
</comment>
<sequence>MSAQGQDAPVGINEKAESLSSGSIDKVESSHVDIDPKFERRTMLWIDFRILPVLALVYSFNLIDRINLGAAYAAGMGTDLELKVGSRFSIVTCIYFIPYILLQIPGNIVLRRLGVRNWLTFLIFAWGIVQLGMGWVQNWEALLATRILLGIFEAPFFPAVLWIITSWYKRHEVQKRVASFHVIAVTMGGLSPLLAYGLSLLNGTHGIAGWRWIFIVEGAITIGLAVITYLFIPAFPDVNTFLTKEQTDLVIRRINEDRGDALPDEITFKKAVHHLKDWTLWLTVSCRYVGSYFGALLRAAPPYGPSIILTLVVAYFADKYKHRSSFIVVLCVGCLVGNSLVAWHPDNKIRYLGVFITNACNCASIPCVLSYAANNVVSQSKRAVQTALIVALGAFGGILAAVCFRSQDYPRYVPGLAATLASQGVVLALLAALTIRHMRLNKQMREGKRTEPLEGQEGFYYTL</sequence>
<feature type="transmembrane region" description="Helical" evidence="6">
    <location>
        <begin position="349"/>
        <end position="371"/>
    </location>
</feature>
<dbReference type="GO" id="GO:0016020">
    <property type="term" value="C:membrane"/>
    <property type="evidence" value="ECO:0007669"/>
    <property type="project" value="UniProtKB-SubCell"/>
</dbReference>
<gene>
    <name evidence="8" type="ORF">FA13DRAFT_1733619</name>
</gene>
<evidence type="ECO:0000256" key="2">
    <source>
        <dbReference type="ARBA" id="ARBA00022448"/>
    </source>
</evidence>
<keyword evidence="2" id="KW-0813">Transport</keyword>
<dbReference type="OrthoDB" id="3639251at2759"/>
<evidence type="ECO:0000313" key="9">
    <source>
        <dbReference type="Proteomes" id="UP000298030"/>
    </source>
</evidence>
<comment type="subcellular location">
    <subcellularLocation>
        <location evidence="1">Membrane</location>
        <topology evidence="1">Multi-pass membrane protein</topology>
    </subcellularLocation>
</comment>
<dbReference type="PANTHER" id="PTHR43791">
    <property type="entry name" value="PERMEASE-RELATED"/>
    <property type="match status" value="1"/>
</dbReference>
<feature type="transmembrane region" description="Helical" evidence="6">
    <location>
        <begin position="117"/>
        <end position="137"/>
    </location>
</feature>
<feature type="transmembrane region" description="Helical" evidence="6">
    <location>
        <begin position="210"/>
        <end position="232"/>
    </location>
</feature>
<dbReference type="Proteomes" id="UP000298030">
    <property type="component" value="Unassembled WGS sequence"/>
</dbReference>